<reference evidence="2 3" key="1">
    <citation type="submission" date="2019-07" db="EMBL/GenBank/DDBJ databases">
        <title>Draft genome for Aliikangiella sp. M105.</title>
        <authorList>
            <person name="Wang G."/>
        </authorList>
    </citation>
    <scope>NUCLEOTIDE SEQUENCE [LARGE SCALE GENOMIC DNA]</scope>
    <source>
        <strain evidence="2 3">M105</strain>
    </source>
</reference>
<dbReference type="GO" id="GO:0005507">
    <property type="term" value="F:copper ion binding"/>
    <property type="evidence" value="ECO:0007669"/>
    <property type="project" value="TreeGrafter"/>
</dbReference>
<organism evidence="2 3">
    <name type="scientific">Aliikangiella coralliicola</name>
    <dbReference type="NCBI Taxonomy" id="2592383"/>
    <lineage>
        <taxon>Bacteria</taxon>
        <taxon>Pseudomonadati</taxon>
        <taxon>Pseudomonadota</taxon>
        <taxon>Gammaproteobacteria</taxon>
        <taxon>Oceanospirillales</taxon>
        <taxon>Pleioneaceae</taxon>
        <taxon>Aliikangiella</taxon>
    </lineage>
</organism>
<dbReference type="Gene3D" id="3.30.70.120">
    <property type="match status" value="1"/>
</dbReference>
<dbReference type="InterPro" id="IPR015867">
    <property type="entry name" value="N-reg_PII/ATP_PRibTrfase_C"/>
</dbReference>
<proteinExistence type="inferred from homology"/>
<protein>
    <submittedName>
        <fullName evidence="2">Divalent-cation tolerance protein CutA</fullName>
    </submittedName>
</protein>
<dbReference type="InterPro" id="IPR011322">
    <property type="entry name" value="N-reg_PII-like_a/b"/>
</dbReference>
<dbReference type="InterPro" id="IPR004323">
    <property type="entry name" value="Ion_tolerance_CutA"/>
</dbReference>
<name>A0A545UIA7_9GAMM</name>
<dbReference type="AlphaFoldDB" id="A0A545UIA7"/>
<dbReference type="RefSeq" id="WP_142892045.1">
    <property type="nucleotide sequence ID" value="NZ_ML660161.1"/>
</dbReference>
<dbReference type="PANTHER" id="PTHR23419:SF8">
    <property type="entry name" value="FI09726P"/>
    <property type="match status" value="1"/>
</dbReference>
<dbReference type="Pfam" id="PF03091">
    <property type="entry name" value="CutA1"/>
    <property type="match status" value="1"/>
</dbReference>
<sequence length="107" mass="12095">MDTSQFKLCLTTVGDKSTARQIARSLLQQKLVACVNISAKMTSLYHWDGDIAEDDEFLLLMKTSSQKVDELRDILLDLHPYDVPEFIVLNIKDGASEYLTWINSALS</sequence>
<dbReference type="GO" id="GO:0010038">
    <property type="term" value="P:response to metal ion"/>
    <property type="evidence" value="ECO:0007669"/>
    <property type="project" value="InterPro"/>
</dbReference>
<dbReference type="Proteomes" id="UP000315439">
    <property type="component" value="Unassembled WGS sequence"/>
</dbReference>
<evidence type="ECO:0000256" key="1">
    <source>
        <dbReference type="ARBA" id="ARBA00010169"/>
    </source>
</evidence>
<dbReference type="PANTHER" id="PTHR23419">
    <property type="entry name" value="DIVALENT CATION TOLERANCE CUTA-RELATED"/>
    <property type="match status" value="1"/>
</dbReference>
<gene>
    <name evidence="2" type="ORF">FLL46_03445</name>
</gene>
<evidence type="ECO:0000313" key="3">
    <source>
        <dbReference type="Proteomes" id="UP000315439"/>
    </source>
</evidence>
<comment type="caution">
    <text evidence="2">The sequence shown here is derived from an EMBL/GenBank/DDBJ whole genome shotgun (WGS) entry which is preliminary data.</text>
</comment>
<dbReference type="SUPFAM" id="SSF54913">
    <property type="entry name" value="GlnB-like"/>
    <property type="match status" value="1"/>
</dbReference>
<accession>A0A545UIA7</accession>
<keyword evidence="3" id="KW-1185">Reference proteome</keyword>
<dbReference type="OrthoDB" id="37622at2"/>
<comment type="similarity">
    <text evidence="1">Belongs to the CutA family.</text>
</comment>
<evidence type="ECO:0000313" key="2">
    <source>
        <dbReference type="EMBL" id="TQV89195.1"/>
    </source>
</evidence>
<dbReference type="EMBL" id="VIKS01000002">
    <property type="protein sequence ID" value="TQV89195.1"/>
    <property type="molecule type" value="Genomic_DNA"/>
</dbReference>